<dbReference type="SUPFAM" id="SSF53335">
    <property type="entry name" value="S-adenosyl-L-methionine-dependent methyltransferases"/>
    <property type="match status" value="1"/>
</dbReference>
<keyword evidence="1" id="KW-0489">Methyltransferase</keyword>
<keyword evidence="2" id="KW-0808">Transferase</keyword>
<keyword evidence="3" id="KW-0949">S-adenosyl-L-methionine</keyword>
<evidence type="ECO:0000313" key="6">
    <source>
        <dbReference type="Proteomes" id="UP001430796"/>
    </source>
</evidence>
<evidence type="ECO:0000256" key="1">
    <source>
        <dbReference type="ARBA" id="ARBA00022603"/>
    </source>
</evidence>
<feature type="region of interest" description="Disordered" evidence="4">
    <location>
        <begin position="32"/>
        <end position="109"/>
    </location>
</feature>
<dbReference type="Proteomes" id="UP001430796">
    <property type="component" value="Unassembled WGS sequence"/>
</dbReference>
<dbReference type="InterPro" id="IPR026170">
    <property type="entry name" value="FAM173A/B"/>
</dbReference>
<dbReference type="PANTHER" id="PTHR13610:SF11">
    <property type="entry name" value="METHYLTRANSFERASE DOMAIN-CONTAINING PROTEIN"/>
    <property type="match status" value="1"/>
</dbReference>
<dbReference type="PROSITE" id="PS51257">
    <property type="entry name" value="PROKAR_LIPOPROTEIN"/>
    <property type="match status" value="1"/>
</dbReference>
<gene>
    <name evidence="5" type="ORF">L3V18_06470</name>
</gene>
<dbReference type="CDD" id="cd02440">
    <property type="entry name" value="AdoMet_MTases"/>
    <property type="match status" value="1"/>
</dbReference>
<evidence type="ECO:0000256" key="3">
    <source>
        <dbReference type="ARBA" id="ARBA00022691"/>
    </source>
</evidence>
<dbReference type="EMBL" id="JAKJPO010000003">
    <property type="protein sequence ID" value="MCF7221436.1"/>
    <property type="molecule type" value="Genomic_DNA"/>
</dbReference>
<comment type="caution">
    <text evidence="5">The sequence shown here is derived from an EMBL/GenBank/DDBJ whole genome shotgun (WGS) entry which is preliminary data.</text>
</comment>
<evidence type="ECO:0000313" key="5">
    <source>
        <dbReference type="EMBL" id="MCF7221436.1"/>
    </source>
</evidence>
<protein>
    <recommendedName>
        <fullName evidence="7">Methyltransferase family protein</fullName>
    </recommendedName>
</protein>
<dbReference type="InterPro" id="IPR029063">
    <property type="entry name" value="SAM-dependent_MTases_sf"/>
</dbReference>
<feature type="compositionally biased region" description="Low complexity" evidence="4">
    <location>
        <begin position="40"/>
        <end position="82"/>
    </location>
</feature>
<proteinExistence type="predicted"/>
<keyword evidence="6" id="KW-1185">Reference proteome</keyword>
<accession>A0ABS9HR86</accession>
<evidence type="ECO:0000256" key="4">
    <source>
        <dbReference type="SAM" id="MobiDB-lite"/>
    </source>
</evidence>
<reference evidence="5" key="2">
    <citation type="submission" date="2022-01" db="EMBL/GenBank/DDBJ databases">
        <authorList>
            <person name="Zhou L.Y."/>
        </authorList>
    </citation>
    <scope>NUCLEOTIDE SEQUENCE</scope>
    <source>
        <strain evidence="5">TLK-CK17</strain>
    </source>
</reference>
<reference evidence="5" key="1">
    <citation type="submission" date="2022-01" db="EMBL/GenBank/DDBJ databases">
        <title>Lysobacter chinensis sp. nov., a bacterium isolated from cow dung compost.</title>
        <authorList>
            <person name="Liu Y."/>
        </authorList>
    </citation>
    <scope>NUCLEOTIDE SEQUENCE</scope>
    <source>
        <strain evidence="5">TLK-CK17</strain>
    </source>
</reference>
<evidence type="ECO:0000256" key="2">
    <source>
        <dbReference type="ARBA" id="ARBA00022679"/>
    </source>
</evidence>
<sequence length="261" mass="27346">MGDRLRPRSPAQGAGRFVGAAAIVCAAALAGCGDGGPRDTAGPTGPADAPATRAGAAASASPSPESSGAAPALAGPVGAGQADLDPPGFDQTSIAPQDKPRPARTPDVVYVPTPQPVVDAMLEMAEVGPDDVLYDLGSGDGRIPITAAKRWGTRGVGVEIHPLRIREASLAAHRAGVADRVTFIEADLFEIDLSSATVITLYLLPDLNLRLRPRLLRLAPGTRIVTHNYHMGDWVPQRQQVIGDSVIYYWTVPERIPPHLR</sequence>
<dbReference type="PANTHER" id="PTHR13610">
    <property type="entry name" value="METHYLTRANSFERASE DOMAIN-CONTAINING PROTEIN"/>
    <property type="match status" value="1"/>
</dbReference>
<dbReference type="RefSeq" id="WP_237053868.1">
    <property type="nucleotide sequence ID" value="NZ_JAKJPO010000003.1"/>
</dbReference>
<dbReference type="Gene3D" id="3.40.50.150">
    <property type="entry name" value="Vaccinia Virus protein VP39"/>
    <property type="match status" value="1"/>
</dbReference>
<organism evidence="5 6">
    <name type="scientific">Marilutibacter chinensis</name>
    <dbReference type="NCBI Taxonomy" id="2912247"/>
    <lineage>
        <taxon>Bacteria</taxon>
        <taxon>Pseudomonadati</taxon>
        <taxon>Pseudomonadota</taxon>
        <taxon>Gammaproteobacteria</taxon>
        <taxon>Lysobacterales</taxon>
        <taxon>Lysobacteraceae</taxon>
        <taxon>Marilutibacter</taxon>
    </lineage>
</organism>
<evidence type="ECO:0008006" key="7">
    <source>
        <dbReference type="Google" id="ProtNLM"/>
    </source>
</evidence>
<name>A0ABS9HR86_9GAMM</name>